<keyword evidence="3" id="KW-1185">Reference proteome</keyword>
<keyword evidence="1" id="KW-0472">Membrane</keyword>
<gene>
    <name evidence="2" type="ORF">I8J30_01260</name>
</gene>
<feature type="transmembrane region" description="Helical" evidence="1">
    <location>
        <begin position="142"/>
        <end position="161"/>
    </location>
</feature>
<dbReference type="Proteomes" id="UP000673394">
    <property type="component" value="Unassembled WGS sequence"/>
</dbReference>
<evidence type="ECO:0000313" key="3">
    <source>
        <dbReference type="Proteomes" id="UP000673394"/>
    </source>
</evidence>
<sequence length="272" mass="30586">MMLAAGAFWRKYAVVFKADWAIMMAYRSESLIWMFGAFVQPLVSLAVWTSLSGSGSIAGYRASDYVLYFCAVLVVDRLTRSWDVYELDNDIRQGTFSGKLLRPFHPIHWSINGNLVYKVFFAALMIPSWLVLALFVPSMRTTVGLGMFGLVLLAVALSSALRFMIGYMFGLLAFWSNRATAIYALYEGVHLFLSGRIAPLSMFPDWVTYAAKYLPFYVTVAFPVDLLTGRLQGEPQQIIVGFAQQLGWLLALLLLFRVMWRQGLKRYGASGG</sequence>
<feature type="transmembrane region" description="Helical" evidence="1">
    <location>
        <begin position="168"/>
        <end position="186"/>
    </location>
</feature>
<dbReference type="InterPro" id="IPR010390">
    <property type="entry name" value="ABC-2_transporter-like"/>
</dbReference>
<organism evidence="2 3">
    <name type="scientific">Paenibacillus lignilyticus</name>
    <dbReference type="NCBI Taxonomy" id="1172615"/>
    <lineage>
        <taxon>Bacteria</taxon>
        <taxon>Bacillati</taxon>
        <taxon>Bacillota</taxon>
        <taxon>Bacilli</taxon>
        <taxon>Bacillales</taxon>
        <taxon>Paenibacillaceae</taxon>
        <taxon>Paenibacillus</taxon>
    </lineage>
</organism>
<feature type="transmembrane region" description="Helical" evidence="1">
    <location>
        <begin position="206"/>
        <end position="227"/>
    </location>
</feature>
<protein>
    <submittedName>
        <fullName evidence="2">ABC-2 family transporter protein</fullName>
    </submittedName>
</protein>
<dbReference type="EMBL" id="JAGKSP010000001">
    <property type="protein sequence ID" value="MBP3961322.1"/>
    <property type="molecule type" value="Genomic_DNA"/>
</dbReference>
<evidence type="ECO:0000256" key="1">
    <source>
        <dbReference type="SAM" id="Phobius"/>
    </source>
</evidence>
<feature type="transmembrane region" description="Helical" evidence="1">
    <location>
        <begin position="31"/>
        <end position="51"/>
    </location>
</feature>
<dbReference type="RefSeq" id="WP_210654711.1">
    <property type="nucleotide sequence ID" value="NZ_JAGKSP010000001.1"/>
</dbReference>
<keyword evidence="1" id="KW-1133">Transmembrane helix</keyword>
<proteinExistence type="predicted"/>
<name>A0ABS5C5P6_9BACL</name>
<feature type="transmembrane region" description="Helical" evidence="1">
    <location>
        <begin position="115"/>
        <end position="136"/>
    </location>
</feature>
<feature type="transmembrane region" description="Helical" evidence="1">
    <location>
        <begin position="239"/>
        <end position="260"/>
    </location>
</feature>
<keyword evidence="1" id="KW-0812">Transmembrane</keyword>
<dbReference type="PANTHER" id="PTHR36832">
    <property type="entry name" value="SLR1174 PROTEIN-RELATED"/>
    <property type="match status" value="1"/>
</dbReference>
<reference evidence="2 3" key="1">
    <citation type="submission" date="2021-04" db="EMBL/GenBank/DDBJ databases">
        <title>Paenibacillus sp. DLE-14 whole genome sequence.</title>
        <authorList>
            <person name="Ham Y.J."/>
        </authorList>
    </citation>
    <scope>NUCLEOTIDE SEQUENCE [LARGE SCALE GENOMIC DNA]</scope>
    <source>
        <strain evidence="2 3">DLE-14</strain>
    </source>
</reference>
<evidence type="ECO:0000313" key="2">
    <source>
        <dbReference type="EMBL" id="MBP3961322.1"/>
    </source>
</evidence>
<comment type="caution">
    <text evidence="2">The sequence shown here is derived from an EMBL/GenBank/DDBJ whole genome shotgun (WGS) entry which is preliminary data.</text>
</comment>
<accession>A0ABS5C5P6</accession>
<dbReference type="Pfam" id="PF06182">
    <property type="entry name" value="ABC2_membrane_6"/>
    <property type="match status" value="1"/>
</dbReference>
<dbReference type="PANTHER" id="PTHR36832:SF1">
    <property type="entry name" value="SLR1174 PROTEIN"/>
    <property type="match status" value="1"/>
</dbReference>